<accession>A0AA47B5L7</accession>
<name>A0AA47B5L7_9LACO</name>
<keyword evidence="2" id="KW-1185">Reference proteome</keyword>
<proteinExistence type="predicted"/>
<reference evidence="1" key="1">
    <citation type="submission" date="2021-09" db="EMBL/GenBank/DDBJ databases">
        <title>Lactobacillus species from Apis mellifera, Switzerland.</title>
        <authorList>
            <person name="Pfister J."/>
            <person name="Brown A."/>
            <person name="Neumann P."/>
            <person name="Collaud A."/>
            <person name="Retschnig G."/>
            <person name="Perreten V."/>
        </authorList>
    </citation>
    <scope>NUCLEOTIDE SEQUENCE</scope>
    <source>
        <strain evidence="1">IBH002</strain>
        <plasmid evidence="1">pIBH002-1</plasmid>
    </source>
</reference>
<keyword evidence="1" id="KW-0614">Plasmid</keyword>
<evidence type="ECO:0000313" key="2">
    <source>
        <dbReference type="Proteomes" id="UP001164557"/>
    </source>
</evidence>
<evidence type="ECO:0000313" key="1">
    <source>
        <dbReference type="EMBL" id="UZX30576.1"/>
    </source>
</evidence>
<dbReference type="RefSeq" id="WP_179853392.1">
    <property type="nucleotide sequence ID" value="NZ_CP084390.1"/>
</dbReference>
<organism evidence="1 2">
    <name type="scientific">Lactobacillus helsingborgensis</name>
    <dbReference type="NCBI Taxonomy" id="1218494"/>
    <lineage>
        <taxon>Bacteria</taxon>
        <taxon>Bacillati</taxon>
        <taxon>Bacillota</taxon>
        <taxon>Bacilli</taxon>
        <taxon>Lactobacillales</taxon>
        <taxon>Lactobacillaceae</taxon>
        <taxon>Lactobacillus</taxon>
    </lineage>
</organism>
<sequence length="158" mass="18891">MYKEMRKNLKNKLLKDNKVKKYKAVFDRVGYFTHKDAMPSPTICLKNIVDESYNLIADHMWFRYSINFRKVGELEKGDQLTFTAQTRSYYKGQAHSKKEDYKLTEPKNVRLISRQQLKPLPHTKRLILGYVLNKNNVNSEIFSEDYVSEYLEWLKSRI</sequence>
<geneLocation type="plasmid" evidence="1 2">
    <name>pIBH002-1</name>
</geneLocation>
<protein>
    <submittedName>
        <fullName evidence="1">Uncharacterized protein</fullName>
    </submittedName>
</protein>
<gene>
    <name evidence="1" type="ORF">LDX53_09365</name>
</gene>
<dbReference type="Proteomes" id="UP001164557">
    <property type="component" value="Plasmid pIBH002-1"/>
</dbReference>
<dbReference type="EMBL" id="CP084390">
    <property type="protein sequence ID" value="UZX30576.1"/>
    <property type="molecule type" value="Genomic_DNA"/>
</dbReference>
<dbReference type="AlphaFoldDB" id="A0AA47B5L7"/>